<organism evidence="2">
    <name type="scientific">freshwater metagenome</name>
    <dbReference type="NCBI Taxonomy" id="449393"/>
    <lineage>
        <taxon>unclassified sequences</taxon>
        <taxon>metagenomes</taxon>
        <taxon>ecological metagenomes</taxon>
    </lineage>
</organism>
<dbReference type="SMART" id="SM00740">
    <property type="entry name" value="PASTA"/>
    <property type="match status" value="3"/>
</dbReference>
<feature type="domain" description="PASTA" evidence="1">
    <location>
        <begin position="76"/>
        <end position="142"/>
    </location>
</feature>
<accession>A0A6J6W3Z6</accession>
<dbReference type="PROSITE" id="PS51178">
    <property type="entry name" value="PASTA"/>
    <property type="match status" value="2"/>
</dbReference>
<dbReference type="InterPro" id="IPR005543">
    <property type="entry name" value="PASTA_dom"/>
</dbReference>
<evidence type="ECO:0000313" key="2">
    <source>
        <dbReference type="EMBL" id="CAB4779752.1"/>
    </source>
</evidence>
<reference evidence="2" key="1">
    <citation type="submission" date="2020-05" db="EMBL/GenBank/DDBJ databases">
        <authorList>
            <person name="Chiriac C."/>
            <person name="Salcher M."/>
            <person name="Ghai R."/>
            <person name="Kavagutti S V."/>
        </authorList>
    </citation>
    <scope>NUCLEOTIDE SEQUENCE</scope>
</reference>
<name>A0A6J6W3Z6_9ZZZZ</name>
<feature type="domain" description="PASTA" evidence="1">
    <location>
        <begin position="8"/>
        <end position="75"/>
    </location>
</feature>
<gene>
    <name evidence="2" type="ORF">UFOPK2931_00699</name>
</gene>
<evidence type="ECO:0000259" key="1">
    <source>
        <dbReference type="PROSITE" id="PS51178"/>
    </source>
</evidence>
<dbReference type="CDD" id="cd06577">
    <property type="entry name" value="PASTA_pknB"/>
    <property type="match status" value="3"/>
</dbReference>
<protein>
    <submittedName>
        <fullName evidence="2">Unannotated protein</fullName>
    </submittedName>
</protein>
<dbReference type="AlphaFoldDB" id="A0A6J6W3Z6"/>
<dbReference type="Gene3D" id="3.30.10.20">
    <property type="match status" value="3"/>
</dbReference>
<sequence>MSLYLSKGAERYIIPKLQGLTIESATALIQTDPLVIGTTTQSFDPKIPEGAIISTSPVAGTKATRGTAINITISKGIQQLTLDSYIGKTGDQALNELEASGFNVTIKYEFSDTALLGEVISQTPPGNTPAPKGSDVEVIVSQGSEWVFVPSGMRGLEQGAATSMLENSGLVVKVVPTGKNKKKFVTHISPAEKTKVKRGSKVTITVG</sequence>
<dbReference type="EMBL" id="CAEZZZ010000036">
    <property type="protein sequence ID" value="CAB4779752.1"/>
    <property type="molecule type" value="Genomic_DNA"/>
</dbReference>
<dbReference type="Pfam" id="PF03793">
    <property type="entry name" value="PASTA"/>
    <property type="match status" value="3"/>
</dbReference>
<proteinExistence type="predicted"/>